<dbReference type="PANTHER" id="PTHR31616:SF0">
    <property type="entry name" value="GLUCAN 1,4-ALPHA-GLUCOSIDASE"/>
    <property type="match status" value="1"/>
</dbReference>
<organism evidence="2 3">
    <name type="scientific">Pseudoxanthomonas suwonensis</name>
    <dbReference type="NCBI Taxonomy" id="314722"/>
    <lineage>
        <taxon>Bacteria</taxon>
        <taxon>Pseudomonadati</taxon>
        <taxon>Pseudomonadota</taxon>
        <taxon>Gammaproteobacteria</taxon>
        <taxon>Lysobacterales</taxon>
        <taxon>Lysobacteraceae</taxon>
        <taxon>Pseudoxanthomonas</taxon>
    </lineage>
</organism>
<dbReference type="EMBL" id="CP011144">
    <property type="protein sequence ID" value="AKC86107.1"/>
    <property type="molecule type" value="Genomic_DNA"/>
</dbReference>
<sequence>MDVHDANLQLGVIGNGSFGALVDARGRVVWACLPAFDGDPAFCALLSPREHGGGDFGIELEDFARAEQAYVPNTAVLRTVLHDAHGGSLEILDFAPRWRQNGRFYRPVSIIRRITPLTGSPRIRVRARPLADWGARAPEHTWGSNHIRWLLPAFTLRLTTDVPVRFIRDGLPFVLGHRLHLVLGPDEPVTRSIDGYVEEALGRTLDYWREWVRYLSVPLEWQEAVIRSAITLKLCQYEDSGAIIAAMTTSIPEAPGSSRNWDYRYCWLRDAAFVVRALNRLGATRSMEEFLRYIFNIATHDGTLQPLYGIGFEERLEEHEVESLAGYRGMGPVRRGNLAWIQKQHDVYGSVVLASTQLFFDQRLADPGDAHTFSRLEPLGERAFALYDVPDAGLWEFRGRAEVHTYTAAMCWAACDRLAKIALRLGLDDRAGYWRDRADTIRATALERAWRPQANHFSASFQSDYLDASLLLLADIGFVAPDDPRYVATVEAIGRELRHGDGVFRYLAPDDFGTPETSFTICTFWYIDALAAVGRMDEARELFERVLSHRNHLGLLSEDMAFEDGEGWGNFPQTYSHVGLIIAAMRLSRSWQEAS</sequence>
<dbReference type="GO" id="GO:0004553">
    <property type="term" value="F:hydrolase activity, hydrolyzing O-glycosyl compounds"/>
    <property type="evidence" value="ECO:0007669"/>
    <property type="project" value="TreeGrafter"/>
</dbReference>
<reference evidence="2 3" key="1">
    <citation type="journal article" date="2015" name="Genome Announc.">
        <title>Complete Genome Sequence of Pseudoxanthomonas suwonensis Strain J1, a Cellulose-Degrading Bacterium Isolated from Leaf- and Wood-Enriched Soil.</title>
        <authorList>
            <person name="Hou L."/>
            <person name="Jiang J."/>
            <person name="Xu Z."/>
            <person name="Zhou Y."/>
            <person name="Leung F.C."/>
        </authorList>
    </citation>
    <scope>NUCLEOTIDE SEQUENCE [LARGE SCALE GENOMIC DNA]</scope>
    <source>
        <strain evidence="2 3">J1</strain>
    </source>
</reference>
<dbReference type="SUPFAM" id="SSF48208">
    <property type="entry name" value="Six-hairpin glycosidases"/>
    <property type="match status" value="1"/>
</dbReference>
<dbReference type="GO" id="GO:0005975">
    <property type="term" value="P:carbohydrate metabolic process"/>
    <property type="evidence" value="ECO:0007669"/>
    <property type="project" value="InterPro"/>
</dbReference>
<dbReference type="InterPro" id="IPR008928">
    <property type="entry name" value="6-hairpin_glycosidase_sf"/>
</dbReference>
<dbReference type="RefSeq" id="WP_052630741.1">
    <property type="nucleotide sequence ID" value="NZ_CP011144.1"/>
</dbReference>
<evidence type="ECO:0000259" key="1">
    <source>
        <dbReference type="Pfam" id="PF00723"/>
    </source>
</evidence>
<feature type="domain" description="GH15-like" evidence="1">
    <location>
        <begin position="223"/>
        <end position="584"/>
    </location>
</feature>
<name>A0A0E3YZS5_9GAMM</name>
<dbReference type="Proteomes" id="UP000033067">
    <property type="component" value="Chromosome"/>
</dbReference>
<evidence type="ECO:0000313" key="3">
    <source>
        <dbReference type="Proteomes" id="UP000033067"/>
    </source>
</evidence>
<gene>
    <name evidence="2" type="ORF">WQ53_04290</name>
</gene>
<dbReference type="AlphaFoldDB" id="A0A0E3YZS5"/>
<dbReference type="InterPro" id="IPR011613">
    <property type="entry name" value="GH15-like"/>
</dbReference>
<dbReference type="PANTHER" id="PTHR31616">
    <property type="entry name" value="TREHALASE"/>
    <property type="match status" value="1"/>
</dbReference>
<proteinExistence type="predicted"/>
<dbReference type="Gene3D" id="1.50.10.10">
    <property type="match status" value="1"/>
</dbReference>
<dbReference type="KEGG" id="psuw:WQ53_04290"/>
<keyword evidence="3" id="KW-1185">Reference proteome</keyword>
<accession>A0A0E3YZS5</accession>
<evidence type="ECO:0000313" key="2">
    <source>
        <dbReference type="EMBL" id="AKC86107.1"/>
    </source>
</evidence>
<dbReference type="Pfam" id="PF00723">
    <property type="entry name" value="Glyco_hydro_15"/>
    <property type="match status" value="1"/>
</dbReference>
<dbReference type="PATRIC" id="fig|314722.6.peg.896"/>
<dbReference type="InterPro" id="IPR012341">
    <property type="entry name" value="6hp_glycosidase-like_sf"/>
</dbReference>
<protein>
    <submittedName>
        <fullName evidence="2">Glucoamylase</fullName>
    </submittedName>
</protein>